<organism evidence="4 5">
    <name type="scientific">Anaeramoeba flamelloides</name>
    <dbReference type="NCBI Taxonomy" id="1746091"/>
    <lineage>
        <taxon>Eukaryota</taxon>
        <taxon>Metamonada</taxon>
        <taxon>Anaeramoebidae</taxon>
        <taxon>Anaeramoeba</taxon>
    </lineage>
</organism>
<dbReference type="InterPro" id="IPR027417">
    <property type="entry name" value="P-loop_NTPase"/>
</dbReference>
<dbReference type="PROSITE" id="PS51420">
    <property type="entry name" value="RHO"/>
    <property type="match status" value="1"/>
</dbReference>
<dbReference type="SMART" id="SM00174">
    <property type="entry name" value="RHO"/>
    <property type="match status" value="1"/>
</dbReference>
<dbReference type="InterPro" id="IPR050209">
    <property type="entry name" value="Rab_GTPases_membrane_traffic"/>
</dbReference>
<dbReference type="PROSITE" id="PS51421">
    <property type="entry name" value="RAS"/>
    <property type="match status" value="1"/>
</dbReference>
<evidence type="ECO:0000256" key="3">
    <source>
        <dbReference type="ARBA" id="ARBA00023134"/>
    </source>
</evidence>
<proteinExistence type="inferred from homology"/>
<dbReference type="Proteomes" id="UP001146793">
    <property type="component" value="Unassembled WGS sequence"/>
</dbReference>
<reference evidence="4" key="1">
    <citation type="submission" date="2022-08" db="EMBL/GenBank/DDBJ databases">
        <title>Novel sulphate-reducing endosymbionts in the free-living metamonad Anaeramoeba.</title>
        <authorList>
            <person name="Jerlstrom-Hultqvist J."/>
            <person name="Cepicka I."/>
            <person name="Gallot-Lavallee L."/>
            <person name="Salas-Leiva D."/>
            <person name="Curtis B.A."/>
            <person name="Zahonova K."/>
            <person name="Pipaliya S."/>
            <person name="Dacks J."/>
            <person name="Roger A.J."/>
        </authorList>
    </citation>
    <scope>NUCLEOTIDE SEQUENCE</scope>
    <source>
        <strain evidence="4">Busselton2</strain>
    </source>
</reference>
<name>A0AAV7YNG1_9EUKA</name>
<evidence type="ECO:0000256" key="2">
    <source>
        <dbReference type="ARBA" id="ARBA00022741"/>
    </source>
</evidence>
<dbReference type="PANTHER" id="PTHR47979">
    <property type="entry name" value="DRAB11-RELATED"/>
    <property type="match status" value="1"/>
</dbReference>
<comment type="similarity">
    <text evidence="1">Belongs to the small GTPase superfamily. Rab family.</text>
</comment>
<dbReference type="SUPFAM" id="SSF52540">
    <property type="entry name" value="P-loop containing nucleoside triphosphate hydrolases"/>
    <property type="match status" value="1"/>
</dbReference>
<dbReference type="NCBIfam" id="TIGR00231">
    <property type="entry name" value="small_GTP"/>
    <property type="match status" value="1"/>
</dbReference>
<dbReference type="InterPro" id="IPR001806">
    <property type="entry name" value="Small_GTPase"/>
</dbReference>
<dbReference type="SMART" id="SM00173">
    <property type="entry name" value="RAS"/>
    <property type="match status" value="1"/>
</dbReference>
<keyword evidence="2" id="KW-0547">Nucleotide-binding</keyword>
<accession>A0AAV7YNG1</accession>
<gene>
    <name evidence="4" type="ORF">M0812_23392</name>
</gene>
<dbReference type="FunFam" id="3.40.50.300:FF:001072">
    <property type="entry name" value="Rab family GTPase"/>
    <property type="match status" value="1"/>
</dbReference>
<dbReference type="SMART" id="SM00175">
    <property type="entry name" value="RAB"/>
    <property type="match status" value="1"/>
</dbReference>
<keyword evidence="3" id="KW-0342">GTP-binding</keyword>
<evidence type="ECO:0000313" key="4">
    <source>
        <dbReference type="EMBL" id="KAJ3430386.1"/>
    </source>
</evidence>
<dbReference type="GO" id="GO:0005525">
    <property type="term" value="F:GTP binding"/>
    <property type="evidence" value="ECO:0007669"/>
    <property type="project" value="UniProtKB-KW"/>
</dbReference>
<evidence type="ECO:0000256" key="1">
    <source>
        <dbReference type="ARBA" id="ARBA00006270"/>
    </source>
</evidence>
<dbReference type="PRINTS" id="PR00449">
    <property type="entry name" value="RASTRNSFRMNG"/>
</dbReference>
<dbReference type="Pfam" id="PF00071">
    <property type="entry name" value="Ras"/>
    <property type="match status" value="1"/>
</dbReference>
<dbReference type="GO" id="GO:0003924">
    <property type="term" value="F:GTPase activity"/>
    <property type="evidence" value="ECO:0007669"/>
    <property type="project" value="InterPro"/>
</dbReference>
<evidence type="ECO:0000313" key="5">
    <source>
        <dbReference type="Proteomes" id="UP001146793"/>
    </source>
</evidence>
<dbReference type="InterPro" id="IPR005225">
    <property type="entry name" value="Small_GTP-bd"/>
</dbReference>
<protein>
    <submittedName>
        <fullName evidence="4">Ras-related protein rab-2-a</fullName>
    </submittedName>
</protein>
<dbReference type="Gene3D" id="3.40.50.300">
    <property type="entry name" value="P-loop containing nucleotide triphosphate hydrolases"/>
    <property type="match status" value="1"/>
</dbReference>
<dbReference type="EMBL" id="JANTQA010000051">
    <property type="protein sequence ID" value="KAJ3430386.1"/>
    <property type="molecule type" value="Genomic_DNA"/>
</dbReference>
<sequence length="159" mass="18310">MSYNYLFNYIIIGNEAVGKSCLLLRYTDQRFSVTHNLTIGIEFGCREIEINNSIIKLKIWDTAGQEGFRSITRNYYRKACAALLVYDISNRRTFNHLSRWIEDVNLYSKKGIVIVLIGNKSDLDSERVISYEEGKKFADKNGLMFLETSAKTDNNVSKV</sequence>
<comment type="caution">
    <text evidence="4">The sequence shown here is derived from an EMBL/GenBank/DDBJ whole genome shotgun (WGS) entry which is preliminary data.</text>
</comment>
<dbReference type="AlphaFoldDB" id="A0AAV7YNG1"/>
<dbReference type="PROSITE" id="PS51419">
    <property type="entry name" value="RAB"/>
    <property type="match status" value="1"/>
</dbReference>